<feature type="transmembrane region" description="Helical" evidence="8">
    <location>
        <begin position="375"/>
        <end position="395"/>
    </location>
</feature>
<name>A0ABS1BSL7_9NEIS</name>
<dbReference type="PANTHER" id="PTHR23502:SF132">
    <property type="entry name" value="POLYAMINE TRANSPORTER 2-RELATED"/>
    <property type="match status" value="1"/>
</dbReference>
<comment type="caution">
    <text evidence="10">The sequence shown here is derived from an EMBL/GenBank/DDBJ whole genome shotgun (WGS) entry which is preliminary data.</text>
</comment>
<dbReference type="PROSITE" id="PS50850">
    <property type="entry name" value="MFS"/>
    <property type="match status" value="1"/>
</dbReference>
<feature type="transmembrane region" description="Helical" evidence="8">
    <location>
        <begin position="167"/>
        <end position="186"/>
    </location>
</feature>
<feature type="transmembrane region" description="Helical" evidence="8">
    <location>
        <begin position="310"/>
        <end position="329"/>
    </location>
</feature>
<dbReference type="RefSeq" id="WP_200521907.1">
    <property type="nucleotide sequence ID" value="NZ_JAEHNZ010000001.1"/>
</dbReference>
<keyword evidence="11" id="KW-1185">Reference proteome</keyword>
<dbReference type="InterPro" id="IPR036259">
    <property type="entry name" value="MFS_trans_sf"/>
</dbReference>
<dbReference type="InterPro" id="IPR020846">
    <property type="entry name" value="MFS_dom"/>
</dbReference>
<dbReference type="InterPro" id="IPR011701">
    <property type="entry name" value="MFS"/>
</dbReference>
<dbReference type="NCBIfam" id="TIGR00710">
    <property type="entry name" value="efflux_Bcr_CflA"/>
    <property type="match status" value="1"/>
</dbReference>
<feature type="transmembrane region" description="Helical" evidence="8">
    <location>
        <begin position="252"/>
        <end position="271"/>
    </location>
</feature>
<feature type="transmembrane region" description="Helical" evidence="8">
    <location>
        <begin position="12"/>
        <end position="31"/>
    </location>
</feature>
<evidence type="ECO:0000256" key="3">
    <source>
        <dbReference type="ARBA" id="ARBA00022448"/>
    </source>
</evidence>
<sequence length="405" mass="43664">MQTARPLSTKQMAFLMAMLIAIMPLSIDAYLPSLPNIATALHADIHQIEKSLSTFMFGVAAGQLLGGSLSDIKGRRNIALFGLTIFLIGCAGLIFVQTAEQLMALRMVQALGGGMSAVVVGALVRDNYQGKEAAQMFTLIGIILMLAPLVAPMLGSALQSLTGWRSIFAFLFVYASIVFALLFRFLPKHKSAEPLRLSHVKQIGSRYRQVFATLPALGFLFYQAASFSSMMAFLSESPFVYMKLYNLSSHQYAWVFGCNIVTMMLCNRLTAFGLRRDWHSRDLLKVGIALQGCANIALVASVLWFKQPPLALLIPLVMVSVGTQGLIAANTQALFMSNFKPEIAGSANAALSATQSLIGSLAGFSVAFLHNGTALVMTGTMLAATSIGLVLLLLFSRSQMWGKAA</sequence>
<feature type="transmembrane region" description="Helical" evidence="8">
    <location>
        <begin position="103"/>
        <end position="124"/>
    </location>
</feature>
<comment type="similarity">
    <text evidence="2 8">Belongs to the major facilitator superfamily. Bcr/CmlA family.</text>
</comment>
<protein>
    <recommendedName>
        <fullName evidence="8">Bcr/CflA family efflux transporter</fullName>
    </recommendedName>
</protein>
<evidence type="ECO:0000313" key="10">
    <source>
        <dbReference type="EMBL" id="MBK0395907.1"/>
    </source>
</evidence>
<organism evidence="10 11">
    <name type="scientific">Kingella bonacorsii</name>
    <dbReference type="NCBI Taxonomy" id="2796361"/>
    <lineage>
        <taxon>Bacteria</taxon>
        <taxon>Pseudomonadati</taxon>
        <taxon>Pseudomonadota</taxon>
        <taxon>Betaproteobacteria</taxon>
        <taxon>Neisseriales</taxon>
        <taxon>Neisseriaceae</taxon>
        <taxon>Kingella</taxon>
    </lineage>
</organism>
<feature type="transmembrane region" description="Helical" evidence="8">
    <location>
        <begin position="349"/>
        <end position="369"/>
    </location>
</feature>
<evidence type="ECO:0000256" key="6">
    <source>
        <dbReference type="ARBA" id="ARBA00022989"/>
    </source>
</evidence>
<dbReference type="InterPro" id="IPR004812">
    <property type="entry name" value="Efflux_drug-R_Bcr/CmlA"/>
</dbReference>
<keyword evidence="3 8" id="KW-0813">Transport</keyword>
<dbReference type="CDD" id="cd17320">
    <property type="entry name" value="MFS_MdfA_MDR_like"/>
    <property type="match status" value="1"/>
</dbReference>
<keyword evidence="6 8" id="KW-1133">Transmembrane helix</keyword>
<evidence type="ECO:0000256" key="1">
    <source>
        <dbReference type="ARBA" id="ARBA00004651"/>
    </source>
</evidence>
<feature type="transmembrane region" description="Helical" evidence="8">
    <location>
        <begin position="207"/>
        <end position="232"/>
    </location>
</feature>
<keyword evidence="8" id="KW-0997">Cell inner membrane</keyword>
<evidence type="ECO:0000256" key="4">
    <source>
        <dbReference type="ARBA" id="ARBA00022475"/>
    </source>
</evidence>
<evidence type="ECO:0000256" key="8">
    <source>
        <dbReference type="RuleBase" id="RU365088"/>
    </source>
</evidence>
<dbReference type="Pfam" id="PF07690">
    <property type="entry name" value="MFS_1"/>
    <property type="match status" value="1"/>
</dbReference>
<reference evidence="10 11" key="1">
    <citation type="journal article" date="2021" name="Pathogens">
        <title>Isolation and Characterization of Kingella bonacorsii sp. nov., A Novel Kingella Species Detected in a Stable Periodontitis Subject.</title>
        <authorList>
            <person name="Antezack A."/>
            <person name="Boxberger M."/>
            <person name="Rolland C."/>
            <person name="Monnet-Corti V."/>
            <person name="La Scola B."/>
        </authorList>
    </citation>
    <scope>NUCLEOTIDE SEQUENCE [LARGE SCALE GENOMIC DNA]</scope>
    <source>
        <strain evidence="10 11">Marseille-Q4569</strain>
    </source>
</reference>
<evidence type="ECO:0000313" key="11">
    <source>
        <dbReference type="Proteomes" id="UP000614058"/>
    </source>
</evidence>
<feature type="transmembrane region" description="Helical" evidence="8">
    <location>
        <begin position="78"/>
        <end position="97"/>
    </location>
</feature>
<feature type="transmembrane region" description="Helical" evidence="8">
    <location>
        <begin position="283"/>
        <end position="304"/>
    </location>
</feature>
<keyword evidence="5 8" id="KW-0812">Transmembrane</keyword>
<accession>A0ABS1BSL7</accession>
<proteinExistence type="inferred from homology"/>
<evidence type="ECO:0000259" key="9">
    <source>
        <dbReference type="PROSITE" id="PS50850"/>
    </source>
</evidence>
<gene>
    <name evidence="10" type="ORF">JDW22_04745</name>
</gene>
<keyword evidence="4" id="KW-1003">Cell membrane</keyword>
<dbReference type="EMBL" id="JAEHNZ010000001">
    <property type="protein sequence ID" value="MBK0395907.1"/>
    <property type="molecule type" value="Genomic_DNA"/>
</dbReference>
<evidence type="ECO:0000256" key="2">
    <source>
        <dbReference type="ARBA" id="ARBA00006236"/>
    </source>
</evidence>
<feature type="domain" description="Major facilitator superfamily (MFS) profile" evidence="9">
    <location>
        <begin position="12"/>
        <end position="400"/>
    </location>
</feature>
<keyword evidence="7 8" id="KW-0472">Membrane</keyword>
<evidence type="ECO:0000256" key="5">
    <source>
        <dbReference type="ARBA" id="ARBA00022692"/>
    </source>
</evidence>
<dbReference type="SUPFAM" id="SSF103473">
    <property type="entry name" value="MFS general substrate transporter"/>
    <property type="match status" value="1"/>
</dbReference>
<comment type="subcellular location">
    <subcellularLocation>
        <location evidence="8">Cell inner membrane</location>
        <topology evidence="8">Multi-pass membrane protein</topology>
    </subcellularLocation>
    <subcellularLocation>
        <location evidence="1">Cell membrane</location>
        <topology evidence="1">Multi-pass membrane protein</topology>
    </subcellularLocation>
</comment>
<dbReference type="PANTHER" id="PTHR23502">
    <property type="entry name" value="MAJOR FACILITATOR SUPERFAMILY"/>
    <property type="match status" value="1"/>
</dbReference>
<dbReference type="Proteomes" id="UP000614058">
    <property type="component" value="Unassembled WGS sequence"/>
</dbReference>
<feature type="transmembrane region" description="Helical" evidence="8">
    <location>
        <begin position="136"/>
        <end position="155"/>
    </location>
</feature>
<evidence type="ECO:0000256" key="7">
    <source>
        <dbReference type="ARBA" id="ARBA00023136"/>
    </source>
</evidence>
<feature type="transmembrane region" description="Helical" evidence="8">
    <location>
        <begin position="51"/>
        <end position="69"/>
    </location>
</feature>
<dbReference type="Gene3D" id="1.20.1720.10">
    <property type="entry name" value="Multidrug resistance protein D"/>
    <property type="match status" value="1"/>
</dbReference>